<dbReference type="AlphaFoldDB" id="A0A5B7I2W2"/>
<keyword evidence="2" id="KW-1185">Reference proteome</keyword>
<proteinExistence type="predicted"/>
<evidence type="ECO:0000313" key="1">
    <source>
        <dbReference type="EMBL" id="MPC75084.1"/>
    </source>
</evidence>
<name>A0A5B7I2W2_PORTR</name>
<gene>
    <name evidence="1" type="ORF">E2C01_069469</name>
</gene>
<evidence type="ECO:0000313" key="2">
    <source>
        <dbReference type="Proteomes" id="UP000324222"/>
    </source>
</evidence>
<comment type="caution">
    <text evidence="1">The sequence shown here is derived from an EMBL/GenBank/DDBJ whole genome shotgun (WGS) entry which is preliminary data.</text>
</comment>
<protein>
    <submittedName>
        <fullName evidence="1">Uncharacterized protein</fullName>
    </submittedName>
</protein>
<organism evidence="1 2">
    <name type="scientific">Portunus trituberculatus</name>
    <name type="common">Swimming crab</name>
    <name type="synonym">Neptunus trituberculatus</name>
    <dbReference type="NCBI Taxonomy" id="210409"/>
    <lineage>
        <taxon>Eukaryota</taxon>
        <taxon>Metazoa</taxon>
        <taxon>Ecdysozoa</taxon>
        <taxon>Arthropoda</taxon>
        <taxon>Crustacea</taxon>
        <taxon>Multicrustacea</taxon>
        <taxon>Malacostraca</taxon>
        <taxon>Eumalacostraca</taxon>
        <taxon>Eucarida</taxon>
        <taxon>Decapoda</taxon>
        <taxon>Pleocyemata</taxon>
        <taxon>Brachyura</taxon>
        <taxon>Eubrachyura</taxon>
        <taxon>Portunoidea</taxon>
        <taxon>Portunidae</taxon>
        <taxon>Portuninae</taxon>
        <taxon>Portunus</taxon>
    </lineage>
</organism>
<sequence>MQRADLHPLATPYLSMHSLPSTSTNLSGVRIEAIHGIQRQGQSQRVSLIYANGVSSAYQSLQGVM</sequence>
<accession>A0A5B7I2W2</accession>
<reference evidence="1 2" key="1">
    <citation type="submission" date="2019-05" db="EMBL/GenBank/DDBJ databases">
        <title>Another draft genome of Portunus trituberculatus and its Hox gene families provides insights of decapod evolution.</title>
        <authorList>
            <person name="Jeong J.-H."/>
            <person name="Song I."/>
            <person name="Kim S."/>
            <person name="Choi T."/>
            <person name="Kim D."/>
            <person name="Ryu S."/>
            <person name="Kim W."/>
        </authorList>
    </citation>
    <scope>NUCLEOTIDE SEQUENCE [LARGE SCALE GENOMIC DNA]</scope>
    <source>
        <tissue evidence="1">Muscle</tissue>
    </source>
</reference>
<dbReference type="EMBL" id="VSRR010040334">
    <property type="protein sequence ID" value="MPC75084.1"/>
    <property type="molecule type" value="Genomic_DNA"/>
</dbReference>
<dbReference type="Proteomes" id="UP000324222">
    <property type="component" value="Unassembled WGS sequence"/>
</dbReference>